<dbReference type="Pfam" id="PF00296">
    <property type="entry name" value="Bac_luciferase"/>
    <property type="match status" value="1"/>
</dbReference>
<dbReference type="Gene3D" id="3.20.20.30">
    <property type="entry name" value="Luciferase-like domain"/>
    <property type="match status" value="1"/>
</dbReference>
<keyword evidence="4 8" id="KW-0503">Monooxygenase</keyword>
<dbReference type="InterPro" id="IPR011251">
    <property type="entry name" value="Luciferase-like_dom"/>
</dbReference>
<dbReference type="InterPro" id="IPR036661">
    <property type="entry name" value="Luciferase-like_sf"/>
</dbReference>
<feature type="binding site" evidence="6">
    <location>
        <position position="150"/>
    </location>
    <ligand>
        <name>FMN</name>
        <dbReference type="ChEBI" id="CHEBI:58210"/>
    </ligand>
</feature>
<dbReference type="EC" id="1.14.-.-" evidence="8"/>
<keyword evidence="3 8" id="KW-0560">Oxidoreductase</keyword>
<keyword evidence="1 6" id="KW-0285">Flavoprotein</keyword>
<comment type="caution">
    <text evidence="8">The sequence shown here is derived from an EMBL/GenBank/DDBJ whole genome shotgun (WGS) entry which is preliminary data.</text>
</comment>
<evidence type="ECO:0000256" key="2">
    <source>
        <dbReference type="ARBA" id="ARBA00022643"/>
    </source>
</evidence>
<organism evidence="8 9">
    <name type="scientific">Nakamurella leprariae</name>
    <dbReference type="NCBI Taxonomy" id="2803911"/>
    <lineage>
        <taxon>Bacteria</taxon>
        <taxon>Bacillati</taxon>
        <taxon>Actinomycetota</taxon>
        <taxon>Actinomycetes</taxon>
        <taxon>Nakamurellales</taxon>
        <taxon>Nakamurellaceae</taxon>
        <taxon>Nakamurella</taxon>
    </lineage>
</organism>
<evidence type="ECO:0000313" key="8">
    <source>
        <dbReference type="EMBL" id="MBM9466505.1"/>
    </source>
</evidence>
<dbReference type="PANTHER" id="PTHR30011:SF16">
    <property type="entry name" value="C2H2 FINGER DOMAIN TRANSCRIPTION FACTOR (EUROFUNG)-RELATED"/>
    <property type="match status" value="1"/>
</dbReference>
<proteinExistence type="inferred from homology"/>
<evidence type="ECO:0000256" key="6">
    <source>
        <dbReference type="PIRSR" id="PIRSR000337-1"/>
    </source>
</evidence>
<dbReference type="PANTHER" id="PTHR30011">
    <property type="entry name" value="ALKANESULFONATE MONOOXYGENASE-RELATED"/>
    <property type="match status" value="1"/>
</dbReference>
<gene>
    <name evidence="8" type="ORF">JL106_04315</name>
</gene>
<dbReference type="NCBIfam" id="TIGR03860">
    <property type="entry name" value="FMN_nitrolo"/>
    <property type="match status" value="1"/>
</dbReference>
<comment type="similarity">
    <text evidence="5">Belongs to the NtaA/SnaA/DszA monooxygenase family.</text>
</comment>
<dbReference type="GO" id="GO:0004497">
    <property type="term" value="F:monooxygenase activity"/>
    <property type="evidence" value="ECO:0007669"/>
    <property type="project" value="UniProtKB-KW"/>
</dbReference>
<keyword evidence="9" id="KW-1185">Reference proteome</keyword>
<evidence type="ECO:0000313" key="9">
    <source>
        <dbReference type="Proteomes" id="UP000663792"/>
    </source>
</evidence>
<dbReference type="SUPFAM" id="SSF51679">
    <property type="entry name" value="Bacterial luciferase-like"/>
    <property type="match status" value="1"/>
</dbReference>
<evidence type="ECO:0000256" key="1">
    <source>
        <dbReference type="ARBA" id="ARBA00022630"/>
    </source>
</evidence>
<feature type="binding site" evidence="6">
    <location>
        <position position="225"/>
    </location>
    <ligand>
        <name>FMN</name>
        <dbReference type="ChEBI" id="CHEBI:58210"/>
    </ligand>
</feature>
<protein>
    <submittedName>
        <fullName evidence="8">NtaA/DmoA family FMN-dependent monooxygenase</fullName>
        <ecNumber evidence="8">1.14.-.-</ecNumber>
    </submittedName>
</protein>
<evidence type="ECO:0000256" key="3">
    <source>
        <dbReference type="ARBA" id="ARBA00023002"/>
    </source>
</evidence>
<dbReference type="GO" id="GO:0016705">
    <property type="term" value="F:oxidoreductase activity, acting on paired donors, with incorporation or reduction of molecular oxygen"/>
    <property type="evidence" value="ECO:0007669"/>
    <property type="project" value="InterPro"/>
</dbReference>
<keyword evidence="2 6" id="KW-0288">FMN</keyword>
<feature type="binding site" evidence="6">
    <location>
        <position position="54"/>
    </location>
    <ligand>
        <name>FMN</name>
        <dbReference type="ChEBI" id="CHEBI:58210"/>
    </ligand>
</feature>
<reference evidence="8" key="1">
    <citation type="submission" date="2021-01" db="EMBL/GenBank/DDBJ databases">
        <title>YIM 132084 draft genome.</title>
        <authorList>
            <person name="An D."/>
        </authorList>
    </citation>
    <scope>NUCLEOTIDE SEQUENCE</scope>
    <source>
        <strain evidence="8">YIM 132084</strain>
    </source>
</reference>
<dbReference type="InterPro" id="IPR051260">
    <property type="entry name" value="Diverse_substr_monoxygenases"/>
</dbReference>
<dbReference type="InterPro" id="IPR016215">
    <property type="entry name" value="NTA_MOA"/>
</dbReference>
<evidence type="ECO:0000256" key="5">
    <source>
        <dbReference type="ARBA" id="ARBA00033748"/>
    </source>
</evidence>
<feature type="binding site" evidence="6">
    <location>
        <position position="154"/>
    </location>
    <ligand>
        <name>FMN</name>
        <dbReference type="ChEBI" id="CHEBI:58210"/>
    </ligand>
</feature>
<dbReference type="EMBL" id="JAERWK010000006">
    <property type="protein sequence ID" value="MBM9466505.1"/>
    <property type="molecule type" value="Genomic_DNA"/>
</dbReference>
<accession>A0A938YER5</accession>
<evidence type="ECO:0000259" key="7">
    <source>
        <dbReference type="Pfam" id="PF00296"/>
    </source>
</evidence>
<dbReference type="PIRSF" id="PIRSF000337">
    <property type="entry name" value="NTA_MOA"/>
    <property type="match status" value="1"/>
</dbReference>
<evidence type="ECO:0000256" key="4">
    <source>
        <dbReference type="ARBA" id="ARBA00023033"/>
    </source>
</evidence>
<dbReference type="Proteomes" id="UP000663792">
    <property type="component" value="Unassembled WGS sequence"/>
</dbReference>
<name>A0A938YER5_9ACTN</name>
<dbReference type="AlphaFoldDB" id="A0A938YER5"/>
<dbReference type="RefSeq" id="WP_205259472.1">
    <property type="nucleotide sequence ID" value="NZ_JAERWK010000006.1"/>
</dbReference>
<feature type="domain" description="Luciferase-like" evidence="7">
    <location>
        <begin position="35"/>
        <end position="389"/>
    </location>
</feature>
<feature type="binding site" evidence="6">
    <location>
        <position position="100"/>
    </location>
    <ligand>
        <name>FMN</name>
        <dbReference type="ChEBI" id="CHEBI:58210"/>
    </ligand>
</feature>
<sequence length="438" mass="49133">MFHLGWFLGQGFGIQPWRGQFDGSAVHDWSKPDWYRDLTSSLERGGYDFVFIEDTAVVEDTYKGSSEFSLSRGAFAPKNDPLPLVPLMTQHSKHIGVINTMSTIQYAPFTAARLMLTLDHLTEGRAGINVVTSVTHRVAQNFGYDEHLEHDERYRMAEEWMEVVTKLWDSWEPDAYVGDQETPMLVDHTKVHRIDHEGKYFKVRGPMSTQPGPQGRPVVGQAGNSIPGRELAAQYADTMLALGHNAEQMKAFREDMHARLIAHGRKPGDLKVMFLVTPQLGESDEHARQRDRERQAASETDEAIEHALWGMTYASGGVVDWGQFDLDGPVPDLIGNGEQSSMRKLLEGSEGKTLREAIKTQRQINDLGLVGSPDTVAAKMGELMDEVGGDGFLIWQPTNLNRRFIAEYTDGLSPALRKRGLIRDGFDDVTFRENLLAF</sequence>